<feature type="compositionally biased region" description="Gly residues" evidence="1">
    <location>
        <begin position="1"/>
        <end position="10"/>
    </location>
</feature>
<accession>A0AAN9I4K1</accession>
<name>A0AAN9I4K1_CLITE</name>
<dbReference type="AlphaFoldDB" id="A0AAN9I4K1"/>
<gene>
    <name evidence="2" type="ORF">RJT34_30984</name>
</gene>
<comment type="caution">
    <text evidence="2">The sequence shown here is derived from an EMBL/GenBank/DDBJ whole genome shotgun (WGS) entry which is preliminary data.</text>
</comment>
<keyword evidence="3" id="KW-1185">Reference proteome</keyword>
<dbReference type="Proteomes" id="UP001359559">
    <property type="component" value="Unassembled WGS sequence"/>
</dbReference>
<feature type="compositionally biased region" description="Basic and acidic residues" evidence="1">
    <location>
        <begin position="12"/>
        <end position="28"/>
    </location>
</feature>
<evidence type="ECO:0000256" key="1">
    <source>
        <dbReference type="SAM" id="MobiDB-lite"/>
    </source>
</evidence>
<organism evidence="2 3">
    <name type="scientific">Clitoria ternatea</name>
    <name type="common">Butterfly pea</name>
    <dbReference type="NCBI Taxonomy" id="43366"/>
    <lineage>
        <taxon>Eukaryota</taxon>
        <taxon>Viridiplantae</taxon>
        <taxon>Streptophyta</taxon>
        <taxon>Embryophyta</taxon>
        <taxon>Tracheophyta</taxon>
        <taxon>Spermatophyta</taxon>
        <taxon>Magnoliopsida</taxon>
        <taxon>eudicotyledons</taxon>
        <taxon>Gunneridae</taxon>
        <taxon>Pentapetalae</taxon>
        <taxon>rosids</taxon>
        <taxon>fabids</taxon>
        <taxon>Fabales</taxon>
        <taxon>Fabaceae</taxon>
        <taxon>Papilionoideae</taxon>
        <taxon>50 kb inversion clade</taxon>
        <taxon>NPAAA clade</taxon>
        <taxon>indigoferoid/millettioid clade</taxon>
        <taxon>Phaseoleae</taxon>
        <taxon>Clitoria</taxon>
    </lineage>
</organism>
<evidence type="ECO:0000313" key="2">
    <source>
        <dbReference type="EMBL" id="KAK7263395.1"/>
    </source>
</evidence>
<protein>
    <submittedName>
        <fullName evidence="2">Uncharacterized protein</fullName>
    </submittedName>
</protein>
<reference evidence="2 3" key="1">
    <citation type="submission" date="2024-01" db="EMBL/GenBank/DDBJ databases">
        <title>The genomes of 5 underutilized Papilionoideae crops provide insights into root nodulation and disease resistance.</title>
        <authorList>
            <person name="Yuan L."/>
        </authorList>
    </citation>
    <scope>NUCLEOTIDE SEQUENCE [LARGE SCALE GENOMIC DNA]</scope>
    <source>
        <strain evidence="2">LY-2023</strain>
        <tissue evidence="2">Leaf</tissue>
    </source>
</reference>
<sequence>MEGGGSGDGGGGEDRRRETVREIGEGMTRRPASVLTGERKRERRGSSARQRVNVRGRVTGHSDRLLAGRGRGEGDDAVGVVRMKKMLSVGGDGMKGIDD</sequence>
<evidence type="ECO:0000313" key="3">
    <source>
        <dbReference type="Proteomes" id="UP001359559"/>
    </source>
</evidence>
<dbReference type="EMBL" id="JAYKXN010000008">
    <property type="protein sequence ID" value="KAK7263395.1"/>
    <property type="molecule type" value="Genomic_DNA"/>
</dbReference>
<feature type="region of interest" description="Disordered" evidence="1">
    <location>
        <begin position="1"/>
        <end position="75"/>
    </location>
</feature>
<feature type="compositionally biased region" description="Basic and acidic residues" evidence="1">
    <location>
        <begin position="60"/>
        <end position="74"/>
    </location>
</feature>
<proteinExistence type="predicted"/>